<dbReference type="EMBL" id="CP029693">
    <property type="protein sequence ID" value="AWY44341.1"/>
    <property type="molecule type" value="Genomic_DNA"/>
</dbReference>
<dbReference type="InterPro" id="IPR031856">
    <property type="entry name" value="YdaS_toxin-like"/>
</dbReference>
<dbReference type="RefSeq" id="WP_110967855.1">
    <property type="nucleotide sequence ID" value="NZ_CP029693.1"/>
</dbReference>
<dbReference type="GO" id="GO:0003677">
    <property type="term" value="F:DNA binding"/>
    <property type="evidence" value="ECO:0007669"/>
    <property type="project" value="InterPro"/>
</dbReference>
<name>A0A2Z4RT26_PSEPU</name>
<evidence type="ECO:0000313" key="2">
    <source>
        <dbReference type="Proteomes" id="UP000250299"/>
    </source>
</evidence>
<proteinExistence type="predicted"/>
<dbReference type="Gene3D" id="1.10.260.40">
    <property type="entry name" value="lambda repressor-like DNA-binding domains"/>
    <property type="match status" value="1"/>
</dbReference>
<gene>
    <name evidence="1" type="ORF">DKY63_05775</name>
</gene>
<dbReference type="Pfam" id="PF15943">
    <property type="entry name" value="YdaS_toxin"/>
    <property type="match status" value="1"/>
</dbReference>
<accession>A0A2Z4RT26</accession>
<dbReference type="Proteomes" id="UP000250299">
    <property type="component" value="Chromosome"/>
</dbReference>
<dbReference type="AlphaFoldDB" id="A0A2Z4RT26"/>
<evidence type="ECO:0000313" key="1">
    <source>
        <dbReference type="EMBL" id="AWY44341.1"/>
    </source>
</evidence>
<reference evidence="1 2" key="1">
    <citation type="submission" date="2018-05" db="EMBL/GenBank/DDBJ databases">
        <title>Whole genome sequence of Pseudomonas putida JBC17.</title>
        <authorList>
            <person name="Lee Y.H."/>
            <person name="David K."/>
        </authorList>
    </citation>
    <scope>NUCLEOTIDE SEQUENCE [LARGE SCALE GENOMIC DNA]</scope>
    <source>
        <strain evidence="1 2">JBC17</strain>
    </source>
</reference>
<dbReference type="OrthoDB" id="6372288at2"/>
<dbReference type="InterPro" id="IPR010982">
    <property type="entry name" value="Lambda_DNA-bd_dom_sf"/>
</dbReference>
<dbReference type="SUPFAM" id="SSF47413">
    <property type="entry name" value="lambda repressor-like DNA-binding domains"/>
    <property type="match status" value="1"/>
</dbReference>
<organism evidence="1 2">
    <name type="scientific">Pseudomonas putida</name>
    <name type="common">Arthrobacter siderocapsulatus</name>
    <dbReference type="NCBI Taxonomy" id="303"/>
    <lineage>
        <taxon>Bacteria</taxon>
        <taxon>Pseudomonadati</taxon>
        <taxon>Pseudomonadota</taxon>
        <taxon>Gammaproteobacteria</taxon>
        <taxon>Pseudomonadales</taxon>
        <taxon>Pseudomonadaceae</taxon>
        <taxon>Pseudomonas</taxon>
    </lineage>
</organism>
<sequence length="84" mass="9375">MTTSDSMRRAFTEAIDKAGGQSDFARLISTSAKPVSQQLVSYWLKKGKLPAELVLRVERLTGASRYELRPDVFCDPEDLKLNVA</sequence>
<protein>
    <submittedName>
        <fullName evidence="1">Transcriptional regulator</fullName>
    </submittedName>
</protein>